<gene>
    <name evidence="2" type="ORF">SPIL2461_LOCUS19398</name>
</gene>
<dbReference type="InterPro" id="IPR032675">
    <property type="entry name" value="LRR_dom_sf"/>
</dbReference>
<sequence length="644" mass="72029">MDEEPVPPTPVLLPIFAQLSARTCPLRRVNLSQSPLSTACVQALASCLPTSPLEVLTLDECALTDDGLEELAINGIIRNQMLLELSLRLNQFSGDAGPLNTLLRAAKRHARLAHLNLGQNIMRPECIPELCELLQKSVSLLCLHLLGSEASYAQDNVKIQAACYRWVAETSGIGLRTDSDGAVLVPEPAPGDEYSELILGRAPHVEGRKDWLVATPLPKPMEVPASLDGVREEVVLENWMQGCCWISEAVRQDPGFRIPEELPDVAHAEEEIGPWSEDPTRTQALMQCCEVDIQYIYLTDLCHVDDEEGIKKALRDQYHLYYECYARFAGRSQWPFIRYVDMYSVFEEARLVDRIEVGPNQRRRAGSRRNAQAGAEDSRSKLSMADVHQMVVQSFENHQEDPPPAVGNAKGSEQRQRNDEGAPVSRPQFFEVMLRAAIAWGGRELSSCDAVRRFAVDVIAERLLKPPVAPFPRGLALRAGEFSRPDGQCRGGCKRLQYYDTLLQHKKTLQEAWERFGYNETAFQRLVQLVRLCDRSFSSKHVASIYALAKKPNPNFRGASGPRGLKYPEFCEAVGRLAIVWSRNGRTPTCCPREDGSTHDRGWPPQPQVGRPVRERAMASRLDGFVARLAQRMKPSARASTVIL</sequence>
<feature type="region of interest" description="Disordered" evidence="1">
    <location>
        <begin position="591"/>
        <end position="610"/>
    </location>
</feature>
<feature type="compositionally biased region" description="Basic and acidic residues" evidence="1">
    <location>
        <begin position="592"/>
        <end position="602"/>
    </location>
</feature>
<reference evidence="2" key="1">
    <citation type="submission" date="2021-02" db="EMBL/GenBank/DDBJ databases">
        <authorList>
            <person name="Dougan E. K."/>
            <person name="Rhodes N."/>
            <person name="Thang M."/>
            <person name="Chan C."/>
        </authorList>
    </citation>
    <scope>NUCLEOTIDE SEQUENCE</scope>
</reference>
<feature type="region of interest" description="Disordered" evidence="1">
    <location>
        <begin position="396"/>
        <end position="423"/>
    </location>
</feature>
<proteinExistence type="predicted"/>
<dbReference type="Gene3D" id="3.80.10.10">
    <property type="entry name" value="Ribonuclease Inhibitor"/>
    <property type="match status" value="1"/>
</dbReference>
<accession>A0A812WJQ3</accession>
<comment type="caution">
    <text evidence="2">The sequence shown here is derived from an EMBL/GenBank/DDBJ whole genome shotgun (WGS) entry which is preliminary data.</text>
</comment>
<dbReference type="Proteomes" id="UP000649617">
    <property type="component" value="Unassembled WGS sequence"/>
</dbReference>
<keyword evidence="3" id="KW-1185">Reference proteome</keyword>
<dbReference type="AlphaFoldDB" id="A0A812WJQ3"/>
<protein>
    <submittedName>
        <fullName evidence="2">Uncharacterized protein</fullName>
    </submittedName>
</protein>
<organism evidence="2 3">
    <name type="scientific">Symbiodinium pilosum</name>
    <name type="common">Dinoflagellate</name>
    <dbReference type="NCBI Taxonomy" id="2952"/>
    <lineage>
        <taxon>Eukaryota</taxon>
        <taxon>Sar</taxon>
        <taxon>Alveolata</taxon>
        <taxon>Dinophyceae</taxon>
        <taxon>Suessiales</taxon>
        <taxon>Symbiodiniaceae</taxon>
        <taxon>Symbiodinium</taxon>
    </lineage>
</organism>
<evidence type="ECO:0000256" key="1">
    <source>
        <dbReference type="SAM" id="MobiDB-lite"/>
    </source>
</evidence>
<dbReference type="SUPFAM" id="SSF52047">
    <property type="entry name" value="RNI-like"/>
    <property type="match status" value="1"/>
</dbReference>
<feature type="region of interest" description="Disordered" evidence="1">
    <location>
        <begin position="361"/>
        <end position="382"/>
    </location>
</feature>
<evidence type="ECO:0000313" key="2">
    <source>
        <dbReference type="EMBL" id="CAE7692397.1"/>
    </source>
</evidence>
<dbReference type="EMBL" id="CAJNIZ010044532">
    <property type="protein sequence ID" value="CAE7692397.1"/>
    <property type="molecule type" value="Genomic_DNA"/>
</dbReference>
<evidence type="ECO:0000313" key="3">
    <source>
        <dbReference type="Proteomes" id="UP000649617"/>
    </source>
</evidence>
<name>A0A812WJQ3_SYMPI</name>